<dbReference type="InterPro" id="IPR059226">
    <property type="entry name" value="Choice_anch_Q_dom"/>
</dbReference>
<evidence type="ECO:0000313" key="3">
    <source>
        <dbReference type="Proteomes" id="UP000317318"/>
    </source>
</evidence>
<name>A0A517QYL8_9PLAN</name>
<feature type="compositionally biased region" description="Acidic residues" evidence="1">
    <location>
        <begin position="5301"/>
        <end position="5322"/>
    </location>
</feature>
<dbReference type="Proteomes" id="UP000317318">
    <property type="component" value="Chromosome"/>
</dbReference>
<keyword evidence="3" id="KW-1185">Reference proteome</keyword>
<accession>A0A517QYL8</accession>
<feature type="compositionally biased region" description="Polar residues" evidence="1">
    <location>
        <begin position="5350"/>
        <end position="5374"/>
    </location>
</feature>
<dbReference type="EMBL" id="CP036268">
    <property type="protein sequence ID" value="QDT36731.1"/>
    <property type="molecule type" value="Genomic_DNA"/>
</dbReference>
<dbReference type="NCBIfam" id="NF041518">
    <property type="entry name" value="choice_anch_Q"/>
    <property type="match status" value="1"/>
</dbReference>
<evidence type="ECO:0000313" key="2">
    <source>
        <dbReference type="EMBL" id="QDT36731.1"/>
    </source>
</evidence>
<feature type="region of interest" description="Disordered" evidence="1">
    <location>
        <begin position="5301"/>
        <end position="5399"/>
    </location>
</feature>
<gene>
    <name evidence="2" type="ORF">Pan189_10940</name>
</gene>
<dbReference type="SMART" id="SM00710">
    <property type="entry name" value="PbH1"/>
    <property type="match status" value="13"/>
</dbReference>
<evidence type="ECO:0000256" key="1">
    <source>
        <dbReference type="SAM" id="MobiDB-lite"/>
    </source>
</evidence>
<organism evidence="2 3">
    <name type="scientific">Stratiformator vulcanicus</name>
    <dbReference type="NCBI Taxonomy" id="2527980"/>
    <lineage>
        <taxon>Bacteria</taxon>
        <taxon>Pseudomonadati</taxon>
        <taxon>Planctomycetota</taxon>
        <taxon>Planctomycetia</taxon>
        <taxon>Planctomycetales</taxon>
        <taxon>Planctomycetaceae</taxon>
        <taxon>Stratiformator</taxon>
    </lineage>
</organism>
<proteinExistence type="predicted"/>
<reference evidence="2 3" key="1">
    <citation type="submission" date="2019-02" db="EMBL/GenBank/DDBJ databases">
        <title>Deep-cultivation of Planctomycetes and their phenomic and genomic characterization uncovers novel biology.</title>
        <authorList>
            <person name="Wiegand S."/>
            <person name="Jogler M."/>
            <person name="Boedeker C."/>
            <person name="Pinto D."/>
            <person name="Vollmers J."/>
            <person name="Rivas-Marin E."/>
            <person name="Kohn T."/>
            <person name="Peeters S.H."/>
            <person name="Heuer A."/>
            <person name="Rast P."/>
            <person name="Oberbeckmann S."/>
            <person name="Bunk B."/>
            <person name="Jeske O."/>
            <person name="Meyerdierks A."/>
            <person name="Storesund J.E."/>
            <person name="Kallscheuer N."/>
            <person name="Luecker S."/>
            <person name="Lage O.M."/>
            <person name="Pohl T."/>
            <person name="Merkel B.J."/>
            <person name="Hornburger P."/>
            <person name="Mueller R.-W."/>
            <person name="Bruemmer F."/>
            <person name="Labrenz M."/>
            <person name="Spormann A.M."/>
            <person name="Op den Camp H."/>
            <person name="Overmann J."/>
            <person name="Amann R."/>
            <person name="Jetten M.S.M."/>
            <person name="Mascher T."/>
            <person name="Medema M.H."/>
            <person name="Devos D.P."/>
            <person name="Kaster A.-K."/>
            <person name="Ovreas L."/>
            <person name="Rohde M."/>
            <person name="Galperin M.Y."/>
            <person name="Jogler C."/>
        </authorList>
    </citation>
    <scope>NUCLEOTIDE SEQUENCE [LARGE SCALE GENOMIC DNA]</scope>
    <source>
        <strain evidence="2 3">Pan189</strain>
    </source>
</reference>
<dbReference type="InterPro" id="IPR006626">
    <property type="entry name" value="PbH1"/>
</dbReference>
<sequence length="5440" mass="536876">MGVIATTEATIVAYNTIFADSINAASDASGSNAAGLSPGIVVQNSIIETGGGILSTFGTAVDPGLEPLTDNGGPTNTHAITPGSAAIDAGLDNRATEEGSNGSTPLASDQRGEARFFSTVDIGAFEFIAPDFTNPITLAADGNADDLQLKVDTNAGIVQLFDGTILLAQEAIATLDTPIIVNGEDGIDSTLTVDFDGDTDVFKNGLTFNGGTGGNDELVLTNGNFTTTTYNATNANDGNIVLDDGTTTSTITYTGLEPISNTGTATDIIFNLTGSTDTAVLEDFGTANDGQMRLRDAGTAPGTFEDVVFNVTGGTSLTINLGDGDDSLTVVSVDDAFALAFEVNGDGGDDDIIVDAALTTGLTSIDLTAEGIVVNQDVTTTGDQFYRGDTQLVGDATTGLLTLTGANVTFTENARGTSANVGTHLVINAAGGVIDFQAGVGNGTGFEDFDVTADQIILGGSLVVDGDGATGVTAAQTIELNGDVILSHPTTTNFNIDINDGLPGNDYSLLITGDVNADSAANNRRFSVSARGGEISIQGAIGNDEALADLGFFDSASGNNSDPTIRLAGDVTVTGASGNGVVEVEGTLLLDSNVVFNLGSSDLAIFDGIENGSAVSGLTVDTTGDIAVDGAIGANAAIGAVTITNANDVDFQSTIEAASLTQSAGAGTTTLNGGTIGGAVNVTTDEITLNSGTLAAGGAVELTAQNGDINFSGGVIDATGQAVTLNANGAITGGPVGGVPDLTAGTITMNTGANGIGVSGTPLEISASGRVDAATVAPGADFFITSIGDLHLGQLNAGTGTIQLTAAGTSSIQDVVQNNDDVSLAMGLFNLIGSHIDLVAGGGIGDGEELEVRDSLTLKAVAQGGGVGLNANAGNDLTLTDVQSNGGKISFEALGTGNIIVQSMVATGGSVEMSSFGTGKIIAQSVVANGGSVEMRATGAVEVGSITSDGVTGVTITSGEAITDGSADDSAANIIAGQAILNAATGIGSAAANGDLNTTVSQLDLTNTTSGGVFITNAGALELIDLDGDAATRRDGNFAGGGVITATSPLTISSNMTFAGSMSFIAGDDNTANDDDLTVNAAVSLDSATDSTFLFQAGDDVILGANGLITTASAAHTIQIIADHEGATGTDTDRGGVTQTSSSAVTISRTTGTATLIIDSAEGVGTTANALRTTIDTLDVDDTDSGDIVIIETDAVTVNQLDQDGSGAVSLTAGGTITVASGQPGVSATTGQITLNSTVADIVMQDGSTISSTEGDAVLIAANNISLSQVNLDSDGINAAGKFIAAADVSLSDPSVGVGAIFDNNSGVTAGVEDANIIAAEALFFSADGIGVTDDIDTATAADVTALTIAALTDAGDINISNTDSLAVGQVSGASIVGGATGVTIANGAATDDVTLIASGDLRIAQSVTNNGGGDANLLSEANVELNASIQLDSTGDINVVAGWDGSTGLTGTTFNIAAVFADDSTYGIGGGSVAIGDGNQANGIAVGSKTGATNVAATDLELTGNDAASSDGFAQLGFHVASTDPVTAIAGAIRIDLTGNLSLDAGAGATSNADAGIGHGGAGSDGTRQGNIDLTVAGEASLVDGATAEWFIGHRTIAASGITNSDVSLATGTLDYSDATTSIDFTINQDFANRLGLALAGGELTIVATGDPSNAAGDDGNLINNGTWTANAANLLRFESTGDIAFNGPVTNSGAGALEVAAAANGIASVLANLSFATGGVTFESGTVHGTAAVTGDATIQTGVTLTAGAMPQDSIGQLTFNNDLSLQAGSTFLVEVNDTTNTAPTPGTDYDQIAVTGTTTIETTGAGVTLDFDIPTGGDAGINAGDVYAFLNSTGGVTGTFTGVADGDDVTAEFFDGAQANRLAFANYTGSAFTVSIQQDFSTPVTIINNGLADVLELRVDDLGDGDASNDVLQLFDTGQLIAEELVDDVIARGTTIVIVGESNVDTSLEVDLTVRGEYRQVGIDYDGGAGGAAQDSLALIDGTTTYATVTHSFASASSGDIILDDGTLTSTISYTGLEPIDDDLNATDRVFEFTAAAETITLSDDGDANDNESTIDSTLGESVTFINPTDSITIDTTAGSGADTVNIQGVDAQFDADLIITADRDAGEADTVNFQTAALDTNGGSITVATAETINVSTAVVTDGGTVSFSSGSANFLAGSSVATTDATIDVFADAIDINGTASINSGVAVTTLAPLTDGIAINAGLGATDAAGTLGLDDAELDQITASELVIGRDAAGAITTVGTVVPAGTSALTFVSGATVDINSFVGAFTTRIYAVGDVTTTGTATLQAAASLSVVSTAGSIDLCNTGSPHVAGTFAASAAGFVHGRFGSFFVSIGTVLASAGDQGLFAGPIAGVTSGSDATVASTQGDDIAIRAITGGIFTFANITANGDGNILLRSDAGFVGLNAAVIAAGDDVGIEAAGNVTQNASGAITADVLGVRSTSDNINLAAVANNVSTLAAEAQSGSSISFRAANALEVDTFANTTIGCVTIAEINGVSIQDAGNADAGGDVLLNVGGGLTVNESVLNDDAGQIRVITDPSETITIAAGEVIEGQDLSFETSAITGDGTVILNLDDDNLADEMRLFIEAGTGDLVLTNFDGTNTSELFRLDGDLQVEFVINAEDGEDSTLTIDSTNGNPVPVSGITFNGQGGNNSLVGLSNYLVTGSNSGSAGGVTFNDVANLAGTTGDDAFTFENAGSISGSIDGLGGSDTLTGDDDGNVFVVDTAQGGTLTGKIGGTFSGIENLVGGAADDTFTYDRTNGATGDISVDGAGQATGTTGDALIITDPNSAVAPDDARHIYTFTTTNANGHAGTFAYDDDATDPVVATITFAGLEPITNSGTATDVIFNLTGGVDSAVLQNNVAAGFIELVDTGAGLGTFVDTVFAVAGVSSTTINLGGGNDGFTLRALDPAFTASLNINGGGGNNTVTLDFLNGDPIPAGGFVFDGGTEDDTFVVNLRNFDVSALDGKSVTFNGGLPDITPADNNPGDTLEILQDATSNVETIQFEYTNLTDGFVRVDGLDADTAFDFEVIYTGLDPILSTINAQNVTLNYLSLDPTETITIQDNLDGTMEASSTAGEFTTFNTPTVSLTVNSGVGDDLITYQDDGTDEGGAANNFNAALTIDGQDGVDRVNLNDDLILGSDAVGNTGNLTVLAETIFVGRNAGLDVAIDTTAATTNAGTGGLGNVRFLADRSGANFSTDAIRLNLNSSITTTGDGVGNGFVDLDVVIDATTTGDFSGIFLRRNANITSEFGPITLDGFGGPTGSNNVGVQVDSGSMVTSTGTGANAATIKINGTATGTGNGNDGVRVAAAGSEVSSVDGDIAINGTGSNGGLENDGVEVSFGAVVTASGDGSIAITGDASGVDDNVGVRLLEFAVVSQTNTSATTATVTITGTAAGTGEGNVGVVSENAETSSEFADILIDGTGSANGTSENDGVQILDESTVESTGAGAGAALITIIGVGGGDDFSNEGVVIGGGNTLIASDDGAVLITGTGGGGAVAGSDENDGVTITNGAEISSTGTGANAATITIEGTASAGGGDNNGVNIIRLETLITSVDGAISITGEGGGGPFLDTGFNGGVFIEDAEIISTGTGTEAATITILGTGGEGENDNNGVFIGADTAAVISTDGDITITGIAGGNVAGGDVNHGVVVAGGASVTSNGDAAIAIAGTGGGSTGNSDDNNGVLIFGGNIESTSATSTVATITIDGTGTAADDRNNGVLVTDGGTITSNNADIKITGTSGGTGATSDDNDGVEIELSDVIAAGDGAVTITGTGTGRNGNEGVRIDESLVETEDGDLTIIGETTGTGNLNDGVEVTFDSEVTVSGDGSILIDGTVTAGMDDNVGVRIIDVSGVTHTNGNPTAATVTILGVSNATGIGNDGVAIEDADVTSEFADVTITGTAGANGIEDNVGVRILSGAFVASFADGADAAAISITGTGGINASGDFNDGVRIGENGGVEISSIDGAIAIEGFGGTGVDENIGVLIFDGALVESFGDGTDAATITITGTGGGDGDDNDGVRVDGTDTLVASLDGDIAIRGTGAGAGELNDGVEISFEAVVTASGDASIAIDGAAPAGTSVNVGVSIIGGAAVSHTNGDPTAATVTITGRSSGTETDNYGVEIADAAVTTGFADLLIGGRGSTDGTDFNAGVLIIGGSLVESSGTGTEAATVTIIGAAGGDGSDNDGVAVVGFDTFVASIDGDIEITGTGGGADDRNDGVEISVEAVVVAEGDASITIDGTGGGTAAGSEDNNGVAILNGAIVDHFNDQPTTATVTITGTAGGLGDGNDGVEIDDAAVLSDFADIFIKGTGGGSAETGVTGNDGVEIEDGAEVISFGDGPGAATITIIGQGGEGESENDGVQVVGFGSLVESTDGDILILGTGGANTLNSSNNNRGVVVSAGGVVEGLDEASIEIDGLGGGLSGTDSNVGALVTVARLSTEGGDLTVTGTSRAEGELNHGVLFDFAIVATTEDGDISVEGTGGAGASESSSGVEIINGSLVRAFGSGDVAMTGTARGTGEDNDGVEIDDSTVRTSAGGTINIEGTGTGTNLTDGVQIEDAARILSVNGTITVQGTSNATGTDNNGVLVAENSEVASTGGSINVTGISNFGTDDVAGTLVVDSSIRSVDGNLTVVGRSSATGNRNAGASFDGATVGTTGIGSILIDGETTAGDSQIDGVEILRGSQISAQGSGDLTVNGRTSGTGTDNNGVFVDTSVVATQGGNLIVSGGATAGTSSTDGVALDAATIRSGAGSLFIGGVSDATGNNSHGIEAIESVVRVTGNGVITLVGNAGSGAVGNVGVEIDRTVVSGEGLGAVTVVGTGQNSDTNDGVLISGSPATQAAIRSVAGPIFVTSLAGDITVSDRTATVESLSGSITVNSARDAQIGGLVGSFNNSVTVTAQRDLFLNDLGTAVSTAFFNGPNATDAAIAAGVDATLISRTGAPAGASTTTLGIFGRVLAGNTARLLANSGSATIGHAVIVTGTTPLIDAEATTGAVEFDRGYLETRDTDTNFVERLVGDPPNFTGAFNNAGARIFEIDLGDPFLVQFFLDAGRTVDTVDGVRSDAGLQAVVEFDDDADLSPGGGTTQIVTDINSDLVTSRFGPFSNTYDEFFLSGRSALAGNGNPAVRIVATVGVSTIRITEAISETSAVGIFQPNEPVGIVEETTTIPISVLPQEAFAFILPERDDPAPIFVEQSIPVGDTTASSIPFESRAPEFGGAGGQSGAGLDTILILRVFDPNDPEGYRDIEIPSFFLAPQNRELLAGFLGENTYQFIEKNPDGSERAIGLPFYVRGGEYIEIDPDSTDGDSDSGSDSDDSPEVITTEPGGVQTSESTDSAEPAIDDAQSPPTGSDGTTARPISNRVESSPNQGSEDDAGGDDALRSDGETPTAGAAIGLGSLSVLRMRSRLRRADGGKRELGSPVSRLRRRLQSIVGDE</sequence>
<dbReference type="KEGG" id="svp:Pan189_10940"/>
<protein>
    <submittedName>
        <fullName evidence="2">Uncharacterized protein</fullName>
    </submittedName>
</protein>